<proteinExistence type="predicted"/>
<reference evidence="1 2" key="1">
    <citation type="submission" date="2017-06" db="EMBL/GenBank/DDBJ databases">
        <title>Evolution towards high GC content and high-temperature stress adaptation in endophytic Pseudomonas oryzihabitans impacted its plant-growth promoting traits.</title>
        <authorList>
            <person name="Nascimento F.X."/>
        </authorList>
    </citation>
    <scope>NUCLEOTIDE SEQUENCE [LARGE SCALE GENOMIC DNA]</scope>
    <source>
        <strain evidence="1 2">MS8</strain>
    </source>
</reference>
<protein>
    <submittedName>
        <fullName evidence="1">Uncharacterized protein</fullName>
    </submittedName>
</protein>
<dbReference type="AlphaFoldDB" id="A0A2Z5A8T6"/>
<organism evidence="1 2">
    <name type="scientific">Pseudomonas oryzihabitans</name>
    <dbReference type="NCBI Taxonomy" id="47885"/>
    <lineage>
        <taxon>Bacteria</taxon>
        <taxon>Pseudomonadati</taxon>
        <taxon>Pseudomonadota</taxon>
        <taxon>Gammaproteobacteria</taxon>
        <taxon>Pseudomonadales</taxon>
        <taxon>Pseudomonadaceae</taxon>
        <taxon>Pseudomonas</taxon>
    </lineage>
</organism>
<evidence type="ECO:0000313" key="2">
    <source>
        <dbReference type="Proteomes" id="UP000250579"/>
    </source>
</evidence>
<sequence length="88" mass="9863">MTFNYQPDQNYLLVDLTSGRTAGKLLQGELHIAESCQGEDPRTYAQLLDEKTLRSTLGDEVGQREGDILTLRRTGIKLRLVPLEIACD</sequence>
<dbReference type="Proteomes" id="UP000250579">
    <property type="component" value="Chromosome"/>
</dbReference>
<name>A0A2Z5A8T6_9PSED</name>
<dbReference type="EMBL" id="CP022198">
    <property type="protein sequence ID" value="AXA66904.1"/>
    <property type="molecule type" value="Genomic_DNA"/>
</dbReference>
<gene>
    <name evidence="1" type="ORF">CE139_14145</name>
</gene>
<dbReference type="RefSeq" id="WP_208691139.1">
    <property type="nucleotide sequence ID" value="NZ_CP022198.1"/>
</dbReference>
<evidence type="ECO:0000313" key="1">
    <source>
        <dbReference type="EMBL" id="AXA66904.1"/>
    </source>
</evidence>
<dbReference type="STRING" id="47885.APT59_10455"/>
<accession>A0A2Z5A8T6</accession>